<dbReference type="Proteomes" id="UP000290849">
    <property type="component" value="Unassembled WGS sequence"/>
</dbReference>
<feature type="compositionally biased region" description="Low complexity" evidence="8">
    <location>
        <begin position="602"/>
        <end position="611"/>
    </location>
</feature>
<evidence type="ECO:0000256" key="8">
    <source>
        <dbReference type="SAM" id="MobiDB-lite"/>
    </source>
</evidence>
<evidence type="ECO:0000256" key="4">
    <source>
        <dbReference type="ARBA" id="ARBA00022553"/>
    </source>
</evidence>
<comment type="subcellular location">
    <subcellularLocation>
        <location evidence="2">Cell inner membrane</location>
        <topology evidence="2">Multi-pass membrane protein</topology>
    </subcellularLocation>
</comment>
<dbReference type="InterPro" id="IPR003661">
    <property type="entry name" value="HisK_dim/P_dom"/>
</dbReference>
<dbReference type="SMART" id="SM00388">
    <property type="entry name" value="HisKA"/>
    <property type="match status" value="2"/>
</dbReference>
<comment type="caution">
    <text evidence="11">The sequence shown here is derived from an EMBL/GenBank/DDBJ whole genome shotgun (WGS) entry which is preliminary data.</text>
</comment>
<accession>A0A4Q1HJ06</accession>
<dbReference type="AlphaFoldDB" id="A0A4Q1HJ06"/>
<feature type="region of interest" description="Disordered" evidence="8">
    <location>
        <begin position="585"/>
        <end position="612"/>
    </location>
</feature>
<dbReference type="SUPFAM" id="SSF47384">
    <property type="entry name" value="Homodimeric domain of signal transducing histidine kinase"/>
    <property type="match status" value="2"/>
</dbReference>
<feature type="modified residue" description="4-aspartylphosphate" evidence="7">
    <location>
        <position position="1046"/>
    </location>
</feature>
<dbReference type="InterPro" id="IPR005467">
    <property type="entry name" value="His_kinase_dom"/>
</dbReference>
<evidence type="ECO:0000256" key="5">
    <source>
        <dbReference type="ARBA" id="ARBA00022679"/>
    </source>
</evidence>
<dbReference type="Pfam" id="PF02518">
    <property type="entry name" value="HATPase_c"/>
    <property type="match status" value="2"/>
</dbReference>
<dbReference type="Gene3D" id="3.30.450.20">
    <property type="entry name" value="PAS domain"/>
    <property type="match status" value="1"/>
</dbReference>
<dbReference type="CDD" id="cd17574">
    <property type="entry name" value="REC_OmpR"/>
    <property type="match status" value="1"/>
</dbReference>
<keyword evidence="4 7" id="KW-0597">Phosphoprotein</keyword>
<evidence type="ECO:0000256" key="7">
    <source>
        <dbReference type="PROSITE-ProRule" id="PRU00169"/>
    </source>
</evidence>
<organism evidence="11 12">
    <name type="scientific">Achromobacter aloeverae</name>
    <dbReference type="NCBI Taxonomy" id="1750518"/>
    <lineage>
        <taxon>Bacteria</taxon>
        <taxon>Pseudomonadati</taxon>
        <taxon>Pseudomonadota</taxon>
        <taxon>Betaproteobacteria</taxon>
        <taxon>Burkholderiales</taxon>
        <taxon>Alcaligenaceae</taxon>
        <taxon>Achromobacter</taxon>
    </lineage>
</organism>
<evidence type="ECO:0000256" key="2">
    <source>
        <dbReference type="ARBA" id="ARBA00004429"/>
    </source>
</evidence>
<dbReference type="Gene3D" id="3.30.450.40">
    <property type="match status" value="1"/>
</dbReference>
<dbReference type="FunFam" id="3.30.565.10:FF:000006">
    <property type="entry name" value="Sensor histidine kinase WalK"/>
    <property type="match status" value="2"/>
</dbReference>
<dbReference type="SMART" id="SM00448">
    <property type="entry name" value="REC"/>
    <property type="match status" value="2"/>
</dbReference>
<evidence type="ECO:0000313" key="11">
    <source>
        <dbReference type="EMBL" id="RXN88232.1"/>
    </source>
</evidence>
<dbReference type="InterPro" id="IPR036890">
    <property type="entry name" value="HATPase_C_sf"/>
</dbReference>
<dbReference type="Pfam" id="PF00072">
    <property type="entry name" value="Response_reg"/>
    <property type="match status" value="2"/>
</dbReference>
<name>A0A4Q1HJ06_9BURK</name>
<protein>
    <recommendedName>
        <fullName evidence="3">histidine kinase</fullName>
        <ecNumber evidence="3">2.7.13.3</ecNumber>
    </recommendedName>
</protein>
<dbReference type="EC" id="2.7.13.3" evidence="3"/>
<keyword evidence="12" id="KW-1185">Reference proteome</keyword>
<feature type="domain" description="Response regulatory" evidence="10">
    <location>
        <begin position="616"/>
        <end position="731"/>
    </location>
</feature>
<dbReference type="Gene3D" id="1.10.287.130">
    <property type="match status" value="2"/>
</dbReference>
<reference evidence="11 12" key="1">
    <citation type="journal article" date="2017" name="Int. J. Syst. Evol. Microbiol.">
        <title>Achromobacter aloeverae sp. nov., isolated from the root of Aloe vera (L.) Burm.f.</title>
        <authorList>
            <person name="Kuncharoen N."/>
            <person name="Muramatsu Y."/>
            <person name="Shibata C."/>
            <person name="Kamakura Y."/>
            <person name="Nakagawa Y."/>
            <person name="Tanasupawat S."/>
        </authorList>
    </citation>
    <scope>NUCLEOTIDE SEQUENCE [LARGE SCALE GENOMIC DNA]</scope>
    <source>
        <strain evidence="11 12">AVA-1</strain>
    </source>
</reference>
<gene>
    <name evidence="11" type="ORF">C7R54_16430</name>
</gene>
<dbReference type="CDD" id="cd00082">
    <property type="entry name" value="HisKA"/>
    <property type="match status" value="2"/>
</dbReference>
<evidence type="ECO:0000256" key="6">
    <source>
        <dbReference type="ARBA" id="ARBA00022777"/>
    </source>
</evidence>
<evidence type="ECO:0000256" key="3">
    <source>
        <dbReference type="ARBA" id="ARBA00012438"/>
    </source>
</evidence>
<dbReference type="PANTHER" id="PTHR43547">
    <property type="entry name" value="TWO-COMPONENT HISTIDINE KINASE"/>
    <property type="match status" value="1"/>
</dbReference>
<dbReference type="OrthoDB" id="9146564at2"/>
<dbReference type="PROSITE" id="PS50110">
    <property type="entry name" value="RESPONSE_REGULATORY"/>
    <property type="match status" value="2"/>
</dbReference>
<evidence type="ECO:0000256" key="1">
    <source>
        <dbReference type="ARBA" id="ARBA00000085"/>
    </source>
</evidence>
<dbReference type="InterPro" id="IPR004358">
    <property type="entry name" value="Sig_transdc_His_kin-like_C"/>
</dbReference>
<dbReference type="EMBL" id="PYAL01000004">
    <property type="protein sequence ID" value="RXN88232.1"/>
    <property type="molecule type" value="Genomic_DNA"/>
</dbReference>
<dbReference type="SUPFAM" id="SSF55874">
    <property type="entry name" value="ATPase domain of HSP90 chaperone/DNA topoisomerase II/histidine kinase"/>
    <property type="match status" value="2"/>
</dbReference>
<dbReference type="SUPFAM" id="SSF52172">
    <property type="entry name" value="CheY-like"/>
    <property type="match status" value="2"/>
</dbReference>
<dbReference type="GO" id="GO:0000155">
    <property type="term" value="F:phosphorelay sensor kinase activity"/>
    <property type="evidence" value="ECO:0007669"/>
    <property type="project" value="InterPro"/>
</dbReference>
<evidence type="ECO:0000313" key="12">
    <source>
        <dbReference type="Proteomes" id="UP000290849"/>
    </source>
</evidence>
<dbReference type="CDD" id="cd17580">
    <property type="entry name" value="REC_2_DhkD-like"/>
    <property type="match status" value="1"/>
</dbReference>
<dbReference type="InterPro" id="IPR036097">
    <property type="entry name" value="HisK_dim/P_sf"/>
</dbReference>
<dbReference type="PRINTS" id="PR00344">
    <property type="entry name" value="BCTRLSENSOR"/>
</dbReference>
<dbReference type="CDD" id="cd00075">
    <property type="entry name" value="HATPase"/>
    <property type="match status" value="1"/>
</dbReference>
<dbReference type="PANTHER" id="PTHR43547:SF2">
    <property type="entry name" value="HYBRID SIGNAL TRANSDUCTION HISTIDINE KINASE C"/>
    <property type="match status" value="1"/>
</dbReference>
<feature type="domain" description="Response regulatory" evidence="10">
    <location>
        <begin position="997"/>
        <end position="1113"/>
    </location>
</feature>
<proteinExistence type="predicted"/>
<dbReference type="PROSITE" id="PS50109">
    <property type="entry name" value="HIS_KIN"/>
    <property type="match status" value="2"/>
</dbReference>
<comment type="catalytic activity">
    <reaction evidence="1">
        <text>ATP + protein L-histidine = ADP + protein N-phospho-L-histidine.</text>
        <dbReference type="EC" id="2.7.13.3"/>
    </reaction>
</comment>
<dbReference type="InterPro" id="IPR001789">
    <property type="entry name" value="Sig_transdc_resp-reg_receiver"/>
</dbReference>
<dbReference type="CDD" id="cd16922">
    <property type="entry name" value="HATPase_EvgS-ArcB-TorS-like"/>
    <property type="match status" value="1"/>
</dbReference>
<sequence>MSRRIRDFDWDATPLGGPEKWSQSLRSALSLCISSRFPVILWFGPDFRVLYNDAYIPFLGAGKHPHALGSAGADCWREIWPTIGPMLEGVYRTGMATWTESGQFFFDRDLTREEVFVTFTYGPILAADGKTVEGSFCPCTETTGQVVSARRLETLRELGALPLETRNVQAACGNVADVLARNRLDLPFALIYRRTGDGGADELLAATGVDDVSARQASAWPLDDVARTGRPLNVDLGERGLALSGGAWPEAATHARVVPLQWSGDGTVSGTMVLGASPRRPLNEDYRTFLDLVAKHTSTAISNAVAYEQESRRAQALAELDQAKTTFFSNVSHEFRTPLTLLLGPLEDALAQPGAPWPAERTEMMHRNALRLQKMVNGLLDFARIEAGRMQASYEPVDLAAATRDLASVFRSAIEKAGLRLNVACPPIGGPVYVDRDMYEKMVLNLLSNALKFTLRGEITVRLRETDGEVELSVEDTGIGIAADQLPRIFERFHRIEGAGGRTQEGSGIGLALVRELARLHGGRAVAQSTEGKGSRFTVSFPKGKDHLPADRIGATQALASTALTARHYVEESLLWQSVWEPAREPARQPARQPPREPDLAPPQALAANPPSTRARVLLADDNADMRDYVARLLSPHYDVEAVGDGEAALACARRRRPDLVLSDVMMPRLDGFGLLRALRADSHTQDIPIILLSARAGEEARVDGMHHGADDYLIKPFSARELRAYVDAHLKLARMRAQATAALRETDRRKDEFLATLAHELRNPLAPIRNGLGMLQRAGDGGPAATRIHGMMDRQVKHLVRLVDDLLEVSRITGGKVVLRREALDLAEVLRNAVETSRPMIDAGGHRLHIALPPSPLPLEADPVRLAQVFANLLNNAAKYTEPGGEIHLCARHDGNTALVSVRDTGMGIPPAMLPKVFDLFTQVERTYDRAQGGLGIGLTLVRSLVIMHGGQVEARSDGPGRGSEFIVRLPMSQILPVAQDTRSDDLSATTAALGRILVVDDNHDAGDSLGALLEVIGAEVHVCRDGPTALSMLKTFRPHVILLDIGMPVMDGHELARRVREDARNDGITLIALSGWGQTEDRRNSKNAGIDHHLVKPVDIDALEQLLTSLRDKKQAA</sequence>
<dbReference type="Gene3D" id="3.40.50.2300">
    <property type="match status" value="2"/>
</dbReference>
<dbReference type="Pfam" id="PF00512">
    <property type="entry name" value="HisKA"/>
    <property type="match status" value="2"/>
</dbReference>
<keyword evidence="6" id="KW-0418">Kinase</keyword>
<dbReference type="InterPro" id="IPR029016">
    <property type="entry name" value="GAF-like_dom_sf"/>
</dbReference>
<feature type="modified residue" description="4-aspartylphosphate" evidence="7">
    <location>
        <position position="664"/>
    </location>
</feature>
<dbReference type="InterPro" id="IPR003594">
    <property type="entry name" value="HATPase_dom"/>
</dbReference>
<dbReference type="InterPro" id="IPR011006">
    <property type="entry name" value="CheY-like_superfamily"/>
</dbReference>
<feature type="domain" description="Histidine kinase" evidence="9">
    <location>
        <begin position="330"/>
        <end position="545"/>
    </location>
</feature>
<evidence type="ECO:0000259" key="9">
    <source>
        <dbReference type="PROSITE" id="PS50109"/>
    </source>
</evidence>
<evidence type="ECO:0000259" key="10">
    <source>
        <dbReference type="PROSITE" id="PS50110"/>
    </source>
</evidence>
<feature type="domain" description="Histidine kinase" evidence="9">
    <location>
        <begin position="757"/>
        <end position="975"/>
    </location>
</feature>
<dbReference type="Gene3D" id="3.30.565.10">
    <property type="entry name" value="Histidine kinase-like ATPase, C-terminal domain"/>
    <property type="match status" value="2"/>
</dbReference>
<dbReference type="SMART" id="SM00387">
    <property type="entry name" value="HATPase_c"/>
    <property type="match status" value="2"/>
</dbReference>
<dbReference type="GO" id="GO:0005886">
    <property type="term" value="C:plasma membrane"/>
    <property type="evidence" value="ECO:0007669"/>
    <property type="project" value="UniProtKB-SubCell"/>
</dbReference>
<dbReference type="SUPFAM" id="SSF55781">
    <property type="entry name" value="GAF domain-like"/>
    <property type="match status" value="1"/>
</dbReference>
<keyword evidence="5" id="KW-0808">Transferase</keyword>